<dbReference type="SUPFAM" id="SSF53850">
    <property type="entry name" value="Periplasmic binding protein-like II"/>
    <property type="match status" value="1"/>
</dbReference>
<comment type="similarity">
    <text evidence="1">Belongs to the LysR transcriptional regulatory family.</text>
</comment>
<dbReference type="EMBL" id="CP040428">
    <property type="protein sequence ID" value="QCT21985.1"/>
    <property type="molecule type" value="Genomic_DNA"/>
</dbReference>
<dbReference type="GO" id="GO:0003677">
    <property type="term" value="F:DNA binding"/>
    <property type="evidence" value="ECO:0007669"/>
    <property type="project" value="UniProtKB-KW"/>
</dbReference>
<dbReference type="GO" id="GO:0003700">
    <property type="term" value="F:DNA-binding transcription factor activity"/>
    <property type="evidence" value="ECO:0007669"/>
    <property type="project" value="InterPro"/>
</dbReference>
<keyword evidence="3" id="KW-0238">DNA-binding</keyword>
<keyword evidence="2" id="KW-0805">Transcription regulation</keyword>
<dbReference type="Gene3D" id="3.40.190.10">
    <property type="entry name" value="Periplasmic binding protein-like II"/>
    <property type="match status" value="2"/>
</dbReference>
<dbReference type="KEGG" id="izh:FEM41_21205"/>
<keyword evidence="4" id="KW-0804">Transcription</keyword>
<dbReference type="Proteomes" id="UP000302163">
    <property type="component" value="Chromosome"/>
</dbReference>
<dbReference type="PANTHER" id="PTHR30118">
    <property type="entry name" value="HTH-TYPE TRANSCRIPTIONAL REGULATOR LEUO-RELATED"/>
    <property type="match status" value="1"/>
</dbReference>
<keyword evidence="7" id="KW-1185">Reference proteome</keyword>
<dbReference type="InterPro" id="IPR036390">
    <property type="entry name" value="WH_DNA-bd_sf"/>
</dbReference>
<dbReference type="InterPro" id="IPR036388">
    <property type="entry name" value="WH-like_DNA-bd_sf"/>
</dbReference>
<dbReference type="AlphaFoldDB" id="A0A4P8YMA8"/>
<feature type="domain" description="HTH lysR-type" evidence="5">
    <location>
        <begin position="10"/>
        <end position="67"/>
    </location>
</feature>
<dbReference type="PANTHER" id="PTHR30118:SF14">
    <property type="entry name" value="LYSR FAMILY TRANSCRIPTIONAL REGULATOR"/>
    <property type="match status" value="1"/>
</dbReference>
<evidence type="ECO:0000256" key="4">
    <source>
        <dbReference type="ARBA" id="ARBA00023163"/>
    </source>
</evidence>
<dbReference type="Gene3D" id="1.10.10.10">
    <property type="entry name" value="Winged helix-like DNA-binding domain superfamily/Winged helix DNA-binding domain"/>
    <property type="match status" value="1"/>
</dbReference>
<name>A0A4P8YMA8_9ENTR</name>
<dbReference type="SUPFAM" id="SSF46785">
    <property type="entry name" value="Winged helix' DNA-binding domain"/>
    <property type="match status" value="1"/>
</dbReference>
<protein>
    <submittedName>
        <fullName evidence="6">LysR family transcriptional regulator</fullName>
    </submittedName>
</protein>
<evidence type="ECO:0000256" key="3">
    <source>
        <dbReference type="ARBA" id="ARBA00023125"/>
    </source>
</evidence>
<evidence type="ECO:0000256" key="1">
    <source>
        <dbReference type="ARBA" id="ARBA00009437"/>
    </source>
</evidence>
<dbReference type="Pfam" id="PF00126">
    <property type="entry name" value="HTH_1"/>
    <property type="match status" value="1"/>
</dbReference>
<gene>
    <name evidence="6" type="ORF">FEM41_21205</name>
</gene>
<evidence type="ECO:0000313" key="6">
    <source>
        <dbReference type="EMBL" id="QCT21985.1"/>
    </source>
</evidence>
<dbReference type="InterPro" id="IPR050389">
    <property type="entry name" value="LysR-type_TF"/>
</dbReference>
<dbReference type="RefSeq" id="WP_138098176.1">
    <property type="nucleotide sequence ID" value="NZ_CP040428.1"/>
</dbReference>
<evidence type="ECO:0000256" key="2">
    <source>
        <dbReference type="ARBA" id="ARBA00023015"/>
    </source>
</evidence>
<sequence>MSAPVSEFKFDFNHLKALHAIISTGTVAGAAKLLGVSSSAVSQNMTRLKTVLEDPLFYRSGQRLKPTALALQLDEQFRPLMTELGNILIGHPGSPAPETAYTYKIISSELLEYLMVLPFATQLPASGSRLMMQPELTDSEANLLNLRNRAADVLLTLEPATESSFVTERIFSTPLVVVSRKNHPGIEHFTSLDQIQEMSFVERAGMSSPLKYAHYLATPWGHEKITIDFTLQSITNRLTLVSQTDLVMLSPEVIARQFSNHIPIQIHPFSDQDIRPVHAYCVYLKSRRNDTVIKKLRESFMSTANTLSLTPV</sequence>
<evidence type="ECO:0000259" key="5">
    <source>
        <dbReference type="PROSITE" id="PS50931"/>
    </source>
</evidence>
<dbReference type="PROSITE" id="PS50931">
    <property type="entry name" value="HTH_LYSR"/>
    <property type="match status" value="1"/>
</dbReference>
<proteinExistence type="inferred from homology"/>
<reference evidence="6 7" key="1">
    <citation type="submission" date="2019-05" db="EMBL/GenBank/DDBJ databases">
        <title>Complete genome sequence of Izhakiella calystegiae KSNA2, an endophyte isolated from beach morning glory (Calystegia soldanella).</title>
        <authorList>
            <person name="Jiang L."/>
            <person name="Jeong J.C."/>
            <person name="Kim C.Y."/>
            <person name="Kim D.H."/>
            <person name="Kim S.W."/>
            <person name="Lee j."/>
        </authorList>
    </citation>
    <scope>NUCLEOTIDE SEQUENCE [LARGE SCALE GENOMIC DNA]</scope>
    <source>
        <strain evidence="6 7">KSNA2</strain>
    </source>
</reference>
<dbReference type="InterPro" id="IPR000847">
    <property type="entry name" value="LysR_HTH_N"/>
</dbReference>
<dbReference type="Pfam" id="PF03466">
    <property type="entry name" value="LysR_substrate"/>
    <property type="match status" value="1"/>
</dbReference>
<dbReference type="InterPro" id="IPR005119">
    <property type="entry name" value="LysR_subst-bd"/>
</dbReference>
<dbReference type="OrthoDB" id="6413555at2"/>
<organism evidence="6 7">
    <name type="scientific">Jejubacter calystegiae</name>
    <dbReference type="NCBI Taxonomy" id="2579935"/>
    <lineage>
        <taxon>Bacteria</taxon>
        <taxon>Pseudomonadati</taxon>
        <taxon>Pseudomonadota</taxon>
        <taxon>Gammaproteobacteria</taxon>
        <taxon>Enterobacterales</taxon>
        <taxon>Enterobacteriaceae</taxon>
        <taxon>Jejubacter</taxon>
    </lineage>
</organism>
<evidence type="ECO:0000313" key="7">
    <source>
        <dbReference type="Proteomes" id="UP000302163"/>
    </source>
</evidence>
<accession>A0A4P8YMA8</accession>